<keyword evidence="1" id="KW-1133">Transmembrane helix</keyword>
<accession>A0A037ZHQ6</accession>
<protein>
    <submittedName>
        <fullName evidence="2">Membrane protein</fullName>
    </submittedName>
</protein>
<feature type="transmembrane region" description="Helical" evidence="1">
    <location>
        <begin position="34"/>
        <end position="52"/>
    </location>
</feature>
<dbReference type="EMBL" id="JFKE01000005">
    <property type="protein sequence ID" value="KAJ55077.1"/>
    <property type="molecule type" value="Genomic_DNA"/>
</dbReference>
<evidence type="ECO:0000313" key="3">
    <source>
        <dbReference type="Proteomes" id="UP000026249"/>
    </source>
</evidence>
<dbReference type="AlphaFoldDB" id="A0A037ZHQ6"/>
<sequence>MRWVGHGVVFVLLTLLTQLGGLAWLGALAFRRRFPAFAGLYAVVFLAAHLLAPTYGRVALPCFGDALRSQSPAYCLMMRNFVVPELRHVAQDTAQNANAAFPGTVTLTLDGGFPFWDEFPMLPHLSHDDGEKLDLAFYYQRDGEYLPGTTRSPIGFWAFELTGPDACPPAFPTMRWGMSWIQPLLRDLRFEPERTAHVIRVLSADPRVGKIFVEPELVTAMSVQHEKVRFQGCRAARHDDHIHFQLK</sequence>
<feature type="transmembrane region" description="Helical" evidence="1">
    <location>
        <begin position="6"/>
        <end position="27"/>
    </location>
</feature>
<dbReference type="Proteomes" id="UP000026249">
    <property type="component" value="Unassembled WGS sequence"/>
</dbReference>
<dbReference type="InterPro" id="IPR009045">
    <property type="entry name" value="Zn_M74/Hedgehog-like"/>
</dbReference>
<reference evidence="2 3" key="1">
    <citation type="submission" date="2014-03" db="EMBL/GenBank/DDBJ databases">
        <title>Draft Genome Sequence of Actibacterium mucosum KCTC 23349, a Marine Alphaproteobacterium with Complex Ionic Requirements Isolated from Mediterranean Seawater at Malvarrosa Beach, Valencia, Spain.</title>
        <authorList>
            <person name="Arahal D.R."/>
            <person name="Shao Z."/>
            <person name="Lai Q."/>
            <person name="Pujalte M.J."/>
        </authorList>
    </citation>
    <scope>NUCLEOTIDE SEQUENCE [LARGE SCALE GENOMIC DNA]</scope>
    <source>
        <strain evidence="2 3">KCTC 23349</strain>
    </source>
</reference>
<keyword evidence="3" id="KW-1185">Reference proteome</keyword>
<proteinExistence type="predicted"/>
<dbReference type="Gene3D" id="3.30.1380.10">
    <property type="match status" value="1"/>
</dbReference>
<comment type="caution">
    <text evidence="2">The sequence shown here is derived from an EMBL/GenBank/DDBJ whole genome shotgun (WGS) entry which is preliminary data.</text>
</comment>
<evidence type="ECO:0000313" key="2">
    <source>
        <dbReference type="EMBL" id="KAJ55077.1"/>
    </source>
</evidence>
<gene>
    <name evidence="2" type="ORF">ACMU_15080</name>
</gene>
<dbReference type="OrthoDB" id="655954at2"/>
<name>A0A037ZHQ6_9RHOB</name>
<keyword evidence="1" id="KW-0472">Membrane</keyword>
<evidence type="ECO:0000256" key="1">
    <source>
        <dbReference type="SAM" id="Phobius"/>
    </source>
</evidence>
<keyword evidence="1" id="KW-0812">Transmembrane</keyword>
<dbReference type="STRING" id="1454373.ACMU_15080"/>
<organism evidence="2 3">
    <name type="scientific">Actibacterium mucosum KCTC 23349</name>
    <dbReference type="NCBI Taxonomy" id="1454373"/>
    <lineage>
        <taxon>Bacteria</taxon>
        <taxon>Pseudomonadati</taxon>
        <taxon>Pseudomonadota</taxon>
        <taxon>Alphaproteobacteria</taxon>
        <taxon>Rhodobacterales</taxon>
        <taxon>Roseobacteraceae</taxon>
        <taxon>Actibacterium</taxon>
    </lineage>
</organism>